<dbReference type="Gene3D" id="1.20.58.150">
    <property type="entry name" value="ANTH domain"/>
    <property type="match status" value="1"/>
</dbReference>
<reference evidence="14" key="1">
    <citation type="submission" date="2025-08" db="UniProtKB">
        <authorList>
            <consortium name="RefSeq"/>
        </authorList>
    </citation>
    <scope>IDENTIFICATION</scope>
</reference>
<dbReference type="Pfam" id="PF07651">
    <property type="entry name" value="ANTH"/>
    <property type="match status" value="1"/>
</dbReference>
<evidence type="ECO:0000256" key="6">
    <source>
        <dbReference type="ARBA" id="ARBA00023034"/>
    </source>
</evidence>
<dbReference type="InterPro" id="IPR013809">
    <property type="entry name" value="ENTH"/>
</dbReference>
<keyword evidence="7" id="KW-0472">Membrane</keyword>
<evidence type="ECO:0000256" key="4">
    <source>
        <dbReference type="ARBA" id="ARBA00008011"/>
    </source>
</evidence>
<keyword evidence="5" id="KW-0254">Endocytosis</keyword>
<dbReference type="InterPro" id="IPR008942">
    <property type="entry name" value="ENTH_VHS"/>
</dbReference>
<evidence type="ECO:0000256" key="10">
    <source>
        <dbReference type="ARBA" id="ARBA00064895"/>
    </source>
</evidence>
<keyword evidence="13" id="KW-1185">Reference proteome</keyword>
<dbReference type="GO" id="GO:0032050">
    <property type="term" value="F:clathrin heavy chain binding"/>
    <property type="evidence" value="ECO:0007669"/>
    <property type="project" value="TreeGrafter"/>
</dbReference>
<dbReference type="Gene3D" id="1.25.40.90">
    <property type="match status" value="1"/>
</dbReference>
<evidence type="ECO:0000256" key="2">
    <source>
        <dbReference type="ARBA" id="ARBA00004555"/>
    </source>
</evidence>
<dbReference type="GO" id="GO:0005905">
    <property type="term" value="C:clathrin-coated pit"/>
    <property type="evidence" value="ECO:0007669"/>
    <property type="project" value="UniProtKB-SubCell"/>
</dbReference>
<evidence type="ECO:0000259" key="12">
    <source>
        <dbReference type="PROSITE" id="PS50942"/>
    </source>
</evidence>
<evidence type="ECO:0000256" key="9">
    <source>
        <dbReference type="ARBA" id="ARBA00023329"/>
    </source>
</evidence>
<dbReference type="InterPro" id="IPR014712">
    <property type="entry name" value="ANTH_dom_sf"/>
</dbReference>
<evidence type="ECO:0000313" key="13">
    <source>
        <dbReference type="Proteomes" id="UP000322000"/>
    </source>
</evidence>
<dbReference type="GO" id="GO:0005794">
    <property type="term" value="C:Golgi apparatus"/>
    <property type="evidence" value="ECO:0007669"/>
    <property type="project" value="UniProtKB-SubCell"/>
</dbReference>
<accession>A0A7E5W5Q2</accession>
<dbReference type="GO" id="GO:0072583">
    <property type="term" value="P:clathrin-dependent endocytosis"/>
    <property type="evidence" value="ECO:0007669"/>
    <property type="project" value="InterPro"/>
</dbReference>
<dbReference type="SMART" id="SM00273">
    <property type="entry name" value="ENTH"/>
    <property type="match status" value="1"/>
</dbReference>
<evidence type="ECO:0000256" key="1">
    <source>
        <dbReference type="ARBA" id="ARBA00004132"/>
    </source>
</evidence>
<dbReference type="RefSeq" id="XP_026735551.1">
    <property type="nucleotide sequence ID" value="XM_026879750.1"/>
</dbReference>
<name>A0A7E5W5Q2_TRINI</name>
<dbReference type="InterPro" id="IPR045192">
    <property type="entry name" value="AP180-like"/>
</dbReference>
<keyword evidence="8" id="KW-0168">Coated pit</keyword>
<dbReference type="AlphaFoldDB" id="A0A7E5W5Q2"/>
<dbReference type="CTD" id="7939"/>
<comment type="similarity">
    <text evidence="4">Belongs to the PICALM/SNAP91 family.</text>
</comment>
<evidence type="ECO:0000256" key="7">
    <source>
        <dbReference type="ARBA" id="ARBA00023136"/>
    </source>
</evidence>
<comment type="subcellular location">
    <subcellularLocation>
        <location evidence="1">Cytoplasmic vesicle</location>
        <location evidence="1">Clathrin-coated vesicle</location>
    </subcellularLocation>
    <subcellularLocation>
        <location evidence="2">Golgi apparatus</location>
    </subcellularLocation>
    <subcellularLocation>
        <location evidence="3">Membrane</location>
        <location evidence="3">Clathrin-coated pit</location>
    </subcellularLocation>
</comment>
<comment type="subunit">
    <text evidence="10">Binds clathrin and phosphatidylinositol 4,5-bisphosphate.</text>
</comment>
<feature type="domain" description="ENTH" evidence="12">
    <location>
        <begin position="21"/>
        <end position="159"/>
    </location>
</feature>
<organism evidence="13 14">
    <name type="scientific">Trichoplusia ni</name>
    <name type="common">Cabbage looper</name>
    <dbReference type="NCBI Taxonomy" id="7111"/>
    <lineage>
        <taxon>Eukaryota</taxon>
        <taxon>Metazoa</taxon>
        <taxon>Ecdysozoa</taxon>
        <taxon>Arthropoda</taxon>
        <taxon>Hexapoda</taxon>
        <taxon>Insecta</taxon>
        <taxon>Pterygota</taxon>
        <taxon>Neoptera</taxon>
        <taxon>Endopterygota</taxon>
        <taxon>Lepidoptera</taxon>
        <taxon>Glossata</taxon>
        <taxon>Ditrysia</taxon>
        <taxon>Noctuoidea</taxon>
        <taxon>Noctuidae</taxon>
        <taxon>Plusiinae</taxon>
        <taxon>Trichoplusia</taxon>
    </lineage>
</organism>
<dbReference type="SUPFAM" id="SSF48464">
    <property type="entry name" value="ENTH/VHS domain"/>
    <property type="match status" value="1"/>
</dbReference>
<dbReference type="GO" id="GO:0005546">
    <property type="term" value="F:phosphatidylinositol-4,5-bisphosphate binding"/>
    <property type="evidence" value="ECO:0007669"/>
    <property type="project" value="TreeGrafter"/>
</dbReference>
<dbReference type="FunFam" id="1.20.58.150:FF:000001">
    <property type="entry name" value="phosphatidylinositol-binding clathrin assembly protein-like isoform X1"/>
    <property type="match status" value="1"/>
</dbReference>
<dbReference type="GO" id="GO:0030136">
    <property type="term" value="C:clathrin-coated vesicle"/>
    <property type="evidence" value="ECO:0007669"/>
    <property type="project" value="UniProtKB-SubCell"/>
</dbReference>
<evidence type="ECO:0000256" key="8">
    <source>
        <dbReference type="ARBA" id="ARBA00023176"/>
    </source>
</evidence>
<dbReference type="GO" id="GO:0008021">
    <property type="term" value="C:synaptic vesicle"/>
    <property type="evidence" value="ECO:0007669"/>
    <property type="project" value="TreeGrafter"/>
</dbReference>
<protein>
    <submittedName>
        <fullName evidence="14">Phosphatidylinositol-binding clathrin assembly protein LAP isoform X4</fullName>
    </submittedName>
</protein>
<gene>
    <name evidence="14" type="primary">LOC113499322</name>
</gene>
<evidence type="ECO:0000256" key="3">
    <source>
        <dbReference type="ARBA" id="ARBA00004600"/>
    </source>
</evidence>
<evidence type="ECO:0000256" key="5">
    <source>
        <dbReference type="ARBA" id="ARBA00022583"/>
    </source>
</evidence>
<proteinExistence type="inferred from homology"/>
<dbReference type="InterPro" id="IPR011417">
    <property type="entry name" value="ANTH_dom"/>
</dbReference>
<dbReference type="SUPFAM" id="SSF89009">
    <property type="entry name" value="GAT-like domain"/>
    <property type="match status" value="1"/>
</dbReference>
<keyword evidence="6" id="KW-0333">Golgi apparatus</keyword>
<dbReference type="PANTHER" id="PTHR22951">
    <property type="entry name" value="CLATHRIN ASSEMBLY PROTEIN"/>
    <property type="match status" value="1"/>
</dbReference>
<feature type="region of interest" description="Disordered" evidence="11">
    <location>
        <begin position="521"/>
        <end position="542"/>
    </location>
</feature>
<keyword evidence="9" id="KW-0968">Cytoplasmic vesicle</keyword>
<dbReference type="GO" id="GO:0040011">
    <property type="term" value="P:locomotion"/>
    <property type="evidence" value="ECO:0007669"/>
    <property type="project" value="UniProtKB-ARBA"/>
</dbReference>
<dbReference type="GO" id="GO:0005545">
    <property type="term" value="F:1-phosphatidylinositol binding"/>
    <property type="evidence" value="ECO:0007669"/>
    <property type="project" value="InterPro"/>
</dbReference>
<sequence length="615" mass="66862">MSGLNVRMAGQTINDRLLAARHSIAGQGLAKSVCKATTEEMIAPKKKHLDYLVHCTNEPNVSIPQLANLLVERTQNTNWVVVYKALITVHHLLAYGNERFTQYLASSNSTFQLSNFLDKSGVQGAAGARIGYDMSPFIRRYAKYLNEKALSYRTVAFDFCKVKRGKEEGSLRMMNAEKLLKTLPVLQAQLDALLEFDCTANDLTNGVINMCFMLLFRDLIRLFACYNDGIINLLEKYFDMNKKNCREALDLYKKFLIRMDRVGEFLKVAENVGIDKGDIPDLTKAPSSLLDALEGHLASLEGKKGSAANTPTQTASAQKNVASVMGALSSTSSSFGNAAASSRLDNPPNGSAALFIDDTLRQQALAEEEAAMNQYKNKVQSPTNAANNPFLSSAPAQSQSIVDLFGPPADTNSTTSKASDDLLSLGNPFADMFGAPTPAPTGAPMWGQQQQQPTNGFAAFPPQQQNNTFVSEANFSNVFDNTDTAGQQPQQQTGKVLTGDLDSSLAQLANNLSINKTATAQKPMQWNSPKNASKPGQTWTPQPMQATTGAGYRPMGPGMSLPTMPHTMPHAYHPPHYIMQQPGMVMSMQGPMVPMGMAQPMRPAVPPQPTTNQFS</sequence>
<evidence type="ECO:0000256" key="11">
    <source>
        <dbReference type="SAM" id="MobiDB-lite"/>
    </source>
</evidence>
<dbReference type="GO" id="GO:0098894">
    <property type="term" value="C:extrinsic component of presynaptic endocytic zone membrane"/>
    <property type="evidence" value="ECO:0007669"/>
    <property type="project" value="TreeGrafter"/>
</dbReference>
<dbReference type="Proteomes" id="UP000322000">
    <property type="component" value="Chromosome 12"/>
</dbReference>
<dbReference type="GeneID" id="113499322"/>
<evidence type="ECO:0000313" key="14">
    <source>
        <dbReference type="RefSeq" id="XP_026735551.1"/>
    </source>
</evidence>
<dbReference type="GO" id="GO:0000149">
    <property type="term" value="F:SNARE binding"/>
    <property type="evidence" value="ECO:0007669"/>
    <property type="project" value="TreeGrafter"/>
</dbReference>
<dbReference type="GO" id="GO:0016185">
    <property type="term" value="P:synaptic vesicle budding from presynaptic endocytic zone membrane"/>
    <property type="evidence" value="ECO:0007669"/>
    <property type="project" value="TreeGrafter"/>
</dbReference>
<dbReference type="PROSITE" id="PS50942">
    <property type="entry name" value="ENTH"/>
    <property type="match status" value="1"/>
</dbReference>
<dbReference type="CDD" id="cd16985">
    <property type="entry name" value="ANTH_N_AP180"/>
    <property type="match status" value="1"/>
</dbReference>
<dbReference type="GO" id="GO:0048268">
    <property type="term" value="P:clathrin coat assembly"/>
    <property type="evidence" value="ECO:0007669"/>
    <property type="project" value="InterPro"/>
</dbReference>
<dbReference type="FunFam" id="1.25.40.90:FF:000017">
    <property type="entry name" value="Phosphatidylinositol-binding clathrin assembly protein LAP"/>
    <property type="match status" value="1"/>
</dbReference>
<dbReference type="PANTHER" id="PTHR22951:SF5">
    <property type="entry name" value="PHOSPHATIDYLINOSITOL-BINDING CLATHRIN ASSEMBLY PROTEIN LAP"/>
    <property type="match status" value="1"/>
</dbReference>